<evidence type="ECO:0000313" key="5">
    <source>
        <dbReference type="Proteomes" id="UP000469724"/>
    </source>
</evidence>
<keyword evidence="1" id="KW-0145">Chemotaxis</keyword>
<dbReference type="PANTHER" id="PTHR43693:SF1">
    <property type="entry name" value="PROTEIN PHOSPHATASE CHEZ"/>
    <property type="match status" value="1"/>
</dbReference>
<dbReference type="CDD" id="cd17910">
    <property type="entry name" value="CheC_ClassII"/>
    <property type="match status" value="1"/>
</dbReference>
<accession>A0A7K3NR73</accession>
<dbReference type="Proteomes" id="UP000469724">
    <property type="component" value="Unassembled WGS sequence"/>
</dbReference>
<dbReference type="SUPFAM" id="SSF103039">
    <property type="entry name" value="CheC-like"/>
    <property type="match status" value="1"/>
</dbReference>
<gene>
    <name evidence="4" type="ORF">G3N56_18405</name>
</gene>
<dbReference type="EMBL" id="JAAGRQ010000131">
    <property type="protein sequence ID" value="NDY58712.1"/>
    <property type="molecule type" value="Genomic_DNA"/>
</dbReference>
<protein>
    <submittedName>
        <fullName evidence="4">Chemotaxis protein CheC</fullName>
    </submittedName>
</protein>
<dbReference type="InterPro" id="IPR050992">
    <property type="entry name" value="CheZ_family_phosphatases"/>
</dbReference>
<dbReference type="AlphaFoldDB" id="A0A7K3NR73"/>
<dbReference type="Gene3D" id="3.40.1550.10">
    <property type="entry name" value="CheC-like"/>
    <property type="match status" value="1"/>
</dbReference>
<dbReference type="RefSeq" id="WP_163303782.1">
    <property type="nucleotide sequence ID" value="NZ_JAAGRQ010000131.1"/>
</dbReference>
<dbReference type="InterPro" id="IPR028976">
    <property type="entry name" value="CheC-like_sf"/>
</dbReference>
<reference evidence="4 5" key="1">
    <citation type="submission" date="2020-02" db="EMBL/GenBank/DDBJ databases">
        <title>Comparative genomics of sulfur disproportionating microorganisms.</title>
        <authorList>
            <person name="Ward L.M."/>
            <person name="Bertran E."/>
            <person name="Johnston D.T."/>
        </authorList>
    </citation>
    <scope>NUCLEOTIDE SEQUENCE [LARGE SCALE GENOMIC DNA]</scope>
    <source>
        <strain evidence="4 5">DSM 3696</strain>
    </source>
</reference>
<keyword evidence="5" id="KW-1185">Reference proteome</keyword>
<dbReference type="GO" id="GO:0016787">
    <property type="term" value="F:hydrolase activity"/>
    <property type="evidence" value="ECO:0007669"/>
    <property type="project" value="UniProtKB-KW"/>
</dbReference>
<proteinExistence type="predicted"/>
<dbReference type="GO" id="GO:0006935">
    <property type="term" value="P:chemotaxis"/>
    <property type="evidence" value="ECO:0007669"/>
    <property type="project" value="UniProtKB-KW"/>
</dbReference>
<dbReference type="PANTHER" id="PTHR43693">
    <property type="entry name" value="PROTEIN PHOSPHATASE CHEZ"/>
    <property type="match status" value="1"/>
</dbReference>
<evidence type="ECO:0000256" key="1">
    <source>
        <dbReference type="ARBA" id="ARBA00022500"/>
    </source>
</evidence>
<feature type="domain" description="CheC-like protein" evidence="3">
    <location>
        <begin position="6"/>
        <end position="42"/>
    </location>
</feature>
<evidence type="ECO:0000256" key="2">
    <source>
        <dbReference type="ARBA" id="ARBA00022801"/>
    </source>
</evidence>
<organism evidence="4 5">
    <name type="scientific">Desulfolutivibrio sulfodismutans</name>
    <dbReference type="NCBI Taxonomy" id="63561"/>
    <lineage>
        <taxon>Bacteria</taxon>
        <taxon>Pseudomonadati</taxon>
        <taxon>Thermodesulfobacteriota</taxon>
        <taxon>Desulfovibrionia</taxon>
        <taxon>Desulfovibrionales</taxon>
        <taxon>Desulfovibrionaceae</taxon>
        <taxon>Desulfolutivibrio</taxon>
    </lineage>
</organism>
<evidence type="ECO:0000313" key="4">
    <source>
        <dbReference type="EMBL" id="NDY58712.1"/>
    </source>
</evidence>
<sequence>MELTPMQLDILQELINIGVGRAAGMLNRMVSTHIQLQVPELVVLSSKEFCSRYGTRGKEIFSAVQLTFSGHFSGLSALIFPPESASRLVNIILGNSVVSEAEAEAMRVETLQEVGNIVLNGVMGSIGNILKENIVFSTPDYVEERFEQLVFFGEHGESGAMVLMARTQFTIKDHLIEGEVLILFSLASFDTLLAAIDTLGAS</sequence>
<comment type="caution">
    <text evidence="4">The sequence shown here is derived from an EMBL/GenBank/DDBJ whole genome shotgun (WGS) entry which is preliminary data.</text>
</comment>
<dbReference type="Pfam" id="PF04509">
    <property type="entry name" value="CheC"/>
    <property type="match status" value="1"/>
</dbReference>
<keyword evidence="2" id="KW-0378">Hydrolase</keyword>
<evidence type="ECO:0000259" key="3">
    <source>
        <dbReference type="Pfam" id="PF04509"/>
    </source>
</evidence>
<dbReference type="InterPro" id="IPR007597">
    <property type="entry name" value="CheC"/>
</dbReference>
<name>A0A7K3NR73_9BACT</name>